<proteinExistence type="predicted"/>
<name>A0A4Z2I450_9TELE</name>
<evidence type="ECO:0000313" key="2">
    <source>
        <dbReference type="EMBL" id="TNN72235.1"/>
    </source>
</evidence>
<accession>A0A4Z2I450</accession>
<evidence type="ECO:0000256" key="1">
    <source>
        <dbReference type="SAM" id="MobiDB-lite"/>
    </source>
</evidence>
<organism evidence="2 3">
    <name type="scientific">Liparis tanakae</name>
    <name type="common">Tanaka's snailfish</name>
    <dbReference type="NCBI Taxonomy" id="230148"/>
    <lineage>
        <taxon>Eukaryota</taxon>
        <taxon>Metazoa</taxon>
        <taxon>Chordata</taxon>
        <taxon>Craniata</taxon>
        <taxon>Vertebrata</taxon>
        <taxon>Euteleostomi</taxon>
        <taxon>Actinopterygii</taxon>
        <taxon>Neopterygii</taxon>
        <taxon>Teleostei</taxon>
        <taxon>Neoteleostei</taxon>
        <taxon>Acanthomorphata</taxon>
        <taxon>Eupercaria</taxon>
        <taxon>Perciformes</taxon>
        <taxon>Cottioidei</taxon>
        <taxon>Cottales</taxon>
        <taxon>Liparidae</taxon>
        <taxon>Liparis</taxon>
    </lineage>
</organism>
<protein>
    <submittedName>
        <fullName evidence="2">Uncharacterized protein</fullName>
    </submittedName>
</protein>
<feature type="region of interest" description="Disordered" evidence="1">
    <location>
        <begin position="70"/>
        <end position="132"/>
    </location>
</feature>
<gene>
    <name evidence="2" type="ORF">EYF80_017519</name>
</gene>
<comment type="caution">
    <text evidence="2">The sequence shown here is derived from an EMBL/GenBank/DDBJ whole genome shotgun (WGS) entry which is preliminary data.</text>
</comment>
<reference evidence="2 3" key="1">
    <citation type="submission" date="2019-03" db="EMBL/GenBank/DDBJ databases">
        <title>First draft genome of Liparis tanakae, snailfish: a comprehensive survey of snailfish specific genes.</title>
        <authorList>
            <person name="Kim W."/>
            <person name="Song I."/>
            <person name="Jeong J.-H."/>
            <person name="Kim D."/>
            <person name="Kim S."/>
            <person name="Ryu S."/>
            <person name="Song J.Y."/>
            <person name="Lee S.K."/>
        </authorList>
    </citation>
    <scope>NUCLEOTIDE SEQUENCE [LARGE SCALE GENOMIC DNA]</scope>
    <source>
        <tissue evidence="2">Muscle</tissue>
    </source>
</reference>
<feature type="compositionally biased region" description="Polar residues" evidence="1">
    <location>
        <begin position="107"/>
        <end position="121"/>
    </location>
</feature>
<sequence>MEHRRDERLFATGSELGRIGESGMTPSSWSEDEGCWGSKLIKNKKRSAFAHRRLGAGVHADPLITCPAGRIHRTVPGRRPDGGQLVNRPHRTGRQTAGQLCSAVTRVPTTSRDNPGSTQTLLGGKHPAKTHR</sequence>
<evidence type="ECO:0000313" key="3">
    <source>
        <dbReference type="Proteomes" id="UP000314294"/>
    </source>
</evidence>
<feature type="region of interest" description="Disordered" evidence="1">
    <location>
        <begin position="1"/>
        <end position="34"/>
    </location>
</feature>
<dbReference type="Proteomes" id="UP000314294">
    <property type="component" value="Unassembled WGS sequence"/>
</dbReference>
<dbReference type="AlphaFoldDB" id="A0A4Z2I450"/>
<dbReference type="EMBL" id="SRLO01000140">
    <property type="protein sequence ID" value="TNN72235.1"/>
    <property type="molecule type" value="Genomic_DNA"/>
</dbReference>
<keyword evidence="3" id="KW-1185">Reference proteome</keyword>